<dbReference type="AlphaFoldDB" id="R0GCC1"/>
<dbReference type="eggNOG" id="ENOG502R1RC">
    <property type="taxonomic scope" value="Eukaryota"/>
</dbReference>
<dbReference type="PANTHER" id="PTHR31228">
    <property type="entry name" value="CYSTATIN/MONELLIN SUPERFAMILY PROTEIN"/>
    <property type="match status" value="1"/>
</dbReference>
<sequence length="132" mass="16016">KKEPQYTTQQEYVMMRRQVRKSQGFDIDFTQFRSVFNYRPVNLDCNEYAMEPETTRELLKRLSKNSLKKYNNEWFTKYEFLKVRDPYDNLPKLFQTRVRDYFGVKEFHILCRPKPNQAVKCVGTVKSPKRLA</sequence>
<protein>
    <submittedName>
        <fullName evidence="1">Uncharacterized protein</fullName>
    </submittedName>
</protein>
<accession>R0GCC1</accession>
<feature type="non-terminal residue" evidence="1">
    <location>
        <position position="1"/>
    </location>
</feature>
<dbReference type="PANTHER" id="PTHR31228:SF36">
    <property type="entry name" value="CYSTATIN_MONELLIN SUPERFAMILY PROTEIN"/>
    <property type="match status" value="1"/>
</dbReference>
<keyword evidence="2" id="KW-1185">Reference proteome</keyword>
<reference evidence="2" key="1">
    <citation type="journal article" date="2013" name="Nat. Genet.">
        <title>The Capsella rubella genome and the genomic consequences of rapid mating system evolution.</title>
        <authorList>
            <person name="Slotte T."/>
            <person name="Hazzouri K.M."/>
            <person name="Agren J.A."/>
            <person name="Koenig D."/>
            <person name="Maumus F."/>
            <person name="Guo Y.L."/>
            <person name="Steige K."/>
            <person name="Platts A.E."/>
            <person name="Escobar J.S."/>
            <person name="Newman L.K."/>
            <person name="Wang W."/>
            <person name="Mandakova T."/>
            <person name="Vello E."/>
            <person name="Smith L.M."/>
            <person name="Henz S.R."/>
            <person name="Steffen J."/>
            <person name="Takuno S."/>
            <person name="Brandvain Y."/>
            <person name="Coop G."/>
            <person name="Andolfatto P."/>
            <person name="Hu T.T."/>
            <person name="Blanchette M."/>
            <person name="Clark R.M."/>
            <person name="Quesneville H."/>
            <person name="Nordborg M."/>
            <person name="Gaut B.S."/>
            <person name="Lysak M.A."/>
            <person name="Jenkins J."/>
            <person name="Grimwood J."/>
            <person name="Chapman J."/>
            <person name="Prochnik S."/>
            <person name="Shu S."/>
            <person name="Rokhsar D."/>
            <person name="Schmutz J."/>
            <person name="Weigel D."/>
            <person name="Wright S.I."/>
        </authorList>
    </citation>
    <scope>NUCLEOTIDE SEQUENCE [LARGE SCALE GENOMIC DNA]</scope>
    <source>
        <strain evidence="2">cv. Monte Gargano</strain>
    </source>
</reference>
<organism evidence="1 2">
    <name type="scientific">Capsella rubella</name>
    <dbReference type="NCBI Taxonomy" id="81985"/>
    <lineage>
        <taxon>Eukaryota</taxon>
        <taxon>Viridiplantae</taxon>
        <taxon>Streptophyta</taxon>
        <taxon>Embryophyta</taxon>
        <taxon>Tracheophyta</taxon>
        <taxon>Spermatophyta</taxon>
        <taxon>Magnoliopsida</taxon>
        <taxon>eudicotyledons</taxon>
        <taxon>Gunneridae</taxon>
        <taxon>Pentapetalae</taxon>
        <taxon>rosids</taxon>
        <taxon>malvids</taxon>
        <taxon>Brassicales</taxon>
        <taxon>Brassicaceae</taxon>
        <taxon>Camelineae</taxon>
        <taxon>Capsella</taxon>
    </lineage>
</organism>
<dbReference type="EMBL" id="KB870806">
    <property type="protein sequence ID" value="EOA33246.1"/>
    <property type="molecule type" value="Genomic_DNA"/>
</dbReference>
<gene>
    <name evidence="1" type="ORF">CARUB_v10021829mg</name>
</gene>
<name>R0GCC1_9BRAS</name>
<evidence type="ECO:0000313" key="1">
    <source>
        <dbReference type="EMBL" id="EOA33246.1"/>
    </source>
</evidence>
<proteinExistence type="predicted"/>
<evidence type="ECO:0000313" key="2">
    <source>
        <dbReference type="Proteomes" id="UP000029121"/>
    </source>
</evidence>
<dbReference type="Proteomes" id="UP000029121">
    <property type="component" value="Unassembled WGS sequence"/>
</dbReference>